<gene>
    <name evidence="4" type="ORF">GCM10009858_46790</name>
</gene>
<accession>A0ABP5ZRT5</accession>
<protein>
    <recommendedName>
        <fullName evidence="6">Sortase family protein</fullName>
    </recommendedName>
</protein>
<keyword evidence="5" id="KW-1185">Reference proteome</keyword>
<evidence type="ECO:0000313" key="5">
    <source>
        <dbReference type="Proteomes" id="UP001500730"/>
    </source>
</evidence>
<evidence type="ECO:0008006" key="6">
    <source>
        <dbReference type="Google" id="ProtNLM"/>
    </source>
</evidence>
<dbReference type="CDD" id="cd05829">
    <property type="entry name" value="Sortase_F"/>
    <property type="match status" value="1"/>
</dbReference>
<dbReference type="SUPFAM" id="SSF63817">
    <property type="entry name" value="Sortase"/>
    <property type="match status" value="1"/>
</dbReference>
<dbReference type="NCBIfam" id="NF033748">
    <property type="entry name" value="class_F_sortase"/>
    <property type="match status" value="1"/>
</dbReference>
<keyword evidence="3" id="KW-0812">Transmembrane</keyword>
<feature type="compositionally biased region" description="Polar residues" evidence="2">
    <location>
        <begin position="44"/>
        <end position="99"/>
    </location>
</feature>
<evidence type="ECO:0000256" key="3">
    <source>
        <dbReference type="SAM" id="Phobius"/>
    </source>
</evidence>
<evidence type="ECO:0000256" key="2">
    <source>
        <dbReference type="SAM" id="MobiDB-lite"/>
    </source>
</evidence>
<keyword evidence="1" id="KW-0378">Hydrolase</keyword>
<dbReference type="Pfam" id="PF04203">
    <property type="entry name" value="Sortase"/>
    <property type="match status" value="1"/>
</dbReference>
<keyword evidence="3" id="KW-0472">Membrane</keyword>
<dbReference type="Proteomes" id="UP001500730">
    <property type="component" value="Unassembled WGS sequence"/>
</dbReference>
<name>A0ABP5ZRT5_9MICO</name>
<keyword evidence="3" id="KW-1133">Transmembrane helix</keyword>
<dbReference type="InterPro" id="IPR005754">
    <property type="entry name" value="Sortase"/>
</dbReference>
<dbReference type="InterPro" id="IPR042001">
    <property type="entry name" value="Sortase_F"/>
</dbReference>
<proteinExistence type="predicted"/>
<sequence>MPESTPKQASRRVTTGVAAAAVATAVLLAVGILALVLGLQGTSVPSHSATGQGLDPSANQPGASASAGANGTPAHSPTTPANPSNSTAPDAGSDQDTTGGTIGDFLPASEPTAIDIPAIGVHSTRFVPLKIQRDGTLSVPPTAQEVGLYDDGPTPGQLGPAVLAAHVDTPDGVPGIFAKLREVKTGDLVKVTRRDGTRLTFTVDRVAAFQKTQFPTHQVYDGDFAHAEIRLVTCGGPTDNRNEYRDNVIVFGHLTSS</sequence>
<evidence type="ECO:0000313" key="4">
    <source>
        <dbReference type="EMBL" id="GAA2503408.1"/>
    </source>
</evidence>
<dbReference type="InterPro" id="IPR023365">
    <property type="entry name" value="Sortase_dom-sf"/>
</dbReference>
<dbReference type="EMBL" id="BAAARE010000046">
    <property type="protein sequence ID" value="GAA2503408.1"/>
    <property type="molecule type" value="Genomic_DNA"/>
</dbReference>
<reference evidence="5" key="1">
    <citation type="journal article" date="2019" name="Int. J. Syst. Evol. Microbiol.">
        <title>The Global Catalogue of Microorganisms (GCM) 10K type strain sequencing project: providing services to taxonomists for standard genome sequencing and annotation.</title>
        <authorList>
            <consortium name="The Broad Institute Genomics Platform"/>
            <consortium name="The Broad Institute Genome Sequencing Center for Infectious Disease"/>
            <person name="Wu L."/>
            <person name="Ma J."/>
        </authorList>
    </citation>
    <scope>NUCLEOTIDE SEQUENCE [LARGE SCALE GENOMIC DNA]</scope>
    <source>
        <strain evidence="5">JCM 16259</strain>
    </source>
</reference>
<comment type="caution">
    <text evidence="4">The sequence shown here is derived from an EMBL/GenBank/DDBJ whole genome shotgun (WGS) entry which is preliminary data.</text>
</comment>
<organism evidence="4 5">
    <name type="scientific">Terrabacter carboxydivorans</name>
    <dbReference type="NCBI Taxonomy" id="619730"/>
    <lineage>
        <taxon>Bacteria</taxon>
        <taxon>Bacillati</taxon>
        <taxon>Actinomycetota</taxon>
        <taxon>Actinomycetes</taxon>
        <taxon>Micrococcales</taxon>
        <taxon>Intrasporangiaceae</taxon>
        <taxon>Terrabacter</taxon>
    </lineage>
</organism>
<dbReference type="Gene3D" id="2.40.260.10">
    <property type="entry name" value="Sortase"/>
    <property type="match status" value="1"/>
</dbReference>
<feature type="region of interest" description="Disordered" evidence="2">
    <location>
        <begin position="44"/>
        <end position="107"/>
    </location>
</feature>
<dbReference type="RefSeq" id="WP_344257523.1">
    <property type="nucleotide sequence ID" value="NZ_BAAARE010000046.1"/>
</dbReference>
<evidence type="ECO:0000256" key="1">
    <source>
        <dbReference type="ARBA" id="ARBA00022801"/>
    </source>
</evidence>
<feature type="transmembrane region" description="Helical" evidence="3">
    <location>
        <begin position="12"/>
        <end position="39"/>
    </location>
</feature>